<sequence length="97" mass="11645">MAVKTEMVYLKPLLIFQFAYMTHEQKMKLYIDYQQVLTREKDASLETREKWLLEQLEQLDGKAFQPNEETTLSNAMEQIKTNRTTIDELKMILEQIR</sequence>
<protein>
    <submittedName>
        <fullName evidence="1">Uncharacterized protein</fullName>
    </submittedName>
</protein>
<evidence type="ECO:0000313" key="2">
    <source>
        <dbReference type="Proteomes" id="UP001228376"/>
    </source>
</evidence>
<reference evidence="1 2" key="1">
    <citation type="submission" date="2023-10" db="EMBL/GenBank/DDBJ databases">
        <title>179-bfca-hs.</title>
        <authorList>
            <person name="Miliotis G."/>
            <person name="Sengupta P."/>
            <person name="Hameed A."/>
            <person name="Chuvochina M."/>
            <person name="Mcdonagh F."/>
            <person name="Simpson A.C."/>
            <person name="Singh N.K."/>
            <person name="Rekha P.D."/>
            <person name="Raman K."/>
            <person name="Hugenholtz P."/>
            <person name="Venkateswaran K."/>
        </authorList>
    </citation>
    <scope>NUCLEOTIDE SEQUENCE [LARGE SCALE GENOMIC DNA]</scope>
    <source>
        <strain evidence="1 2">179-BFC-A-HS</strain>
    </source>
</reference>
<proteinExistence type="predicted"/>
<keyword evidence="2" id="KW-1185">Reference proteome</keyword>
<dbReference type="EMBL" id="JAROCA020000003">
    <property type="protein sequence ID" value="MDY0407250.1"/>
    <property type="molecule type" value="Genomic_DNA"/>
</dbReference>
<comment type="caution">
    <text evidence="1">The sequence shown here is derived from an EMBL/GenBank/DDBJ whole genome shotgun (WGS) entry which is preliminary data.</text>
</comment>
<name>A0ABU5CLN1_9BACI</name>
<gene>
    <name evidence="1" type="ORF">P5G51_019655</name>
</gene>
<accession>A0ABU5CLN1</accession>
<dbReference type="RefSeq" id="WP_320385207.1">
    <property type="nucleotide sequence ID" value="NZ_JAROCA020000003.1"/>
</dbReference>
<evidence type="ECO:0000313" key="1">
    <source>
        <dbReference type="EMBL" id="MDY0407250.1"/>
    </source>
</evidence>
<dbReference type="Proteomes" id="UP001228376">
    <property type="component" value="Unassembled WGS sequence"/>
</dbReference>
<organism evidence="1 2">
    <name type="scientific">Tigheibacillus jepli</name>
    <dbReference type="NCBI Taxonomy" id="3035914"/>
    <lineage>
        <taxon>Bacteria</taxon>
        <taxon>Bacillati</taxon>
        <taxon>Bacillota</taxon>
        <taxon>Bacilli</taxon>
        <taxon>Bacillales</taxon>
        <taxon>Bacillaceae</taxon>
        <taxon>Tigheibacillus</taxon>
    </lineage>
</organism>